<dbReference type="SMART" id="SM00320">
    <property type="entry name" value="WD40"/>
    <property type="match status" value="2"/>
</dbReference>
<dbReference type="InterPro" id="IPR001680">
    <property type="entry name" value="WD40_rpt"/>
</dbReference>
<dbReference type="Pfam" id="PF20426">
    <property type="entry name" value="NBCH_WD40"/>
    <property type="match status" value="1"/>
</dbReference>
<dbReference type="InterPro" id="IPR046851">
    <property type="entry name" value="NBCH_WD40"/>
</dbReference>
<keyword evidence="4" id="KW-1185">Reference proteome</keyword>
<dbReference type="AlphaFoldDB" id="A0A9X0CZL2"/>
<dbReference type="GO" id="GO:0019901">
    <property type="term" value="F:protein kinase binding"/>
    <property type="evidence" value="ECO:0007669"/>
    <property type="project" value="TreeGrafter"/>
</dbReference>
<comment type="caution">
    <text evidence="3">The sequence shown here is derived from an EMBL/GenBank/DDBJ whole genome shotgun (WGS) entry which is preliminary data.</text>
</comment>
<dbReference type="PANTHER" id="PTHR13743">
    <property type="entry name" value="BEIGE/BEACH-RELATED"/>
    <property type="match status" value="1"/>
</dbReference>
<feature type="domain" description="Neurobeachin beta-propeller" evidence="2">
    <location>
        <begin position="3"/>
        <end position="130"/>
    </location>
</feature>
<name>A0A9X0CZL2_9CNID</name>
<evidence type="ECO:0000313" key="4">
    <source>
        <dbReference type="Proteomes" id="UP001163046"/>
    </source>
</evidence>
<dbReference type="InterPro" id="IPR036322">
    <property type="entry name" value="WD40_repeat_dom_sf"/>
</dbReference>
<accession>A0A9X0CZL2</accession>
<keyword evidence="1" id="KW-0853">WD repeat</keyword>
<organism evidence="3 4">
    <name type="scientific">Desmophyllum pertusum</name>
    <dbReference type="NCBI Taxonomy" id="174260"/>
    <lineage>
        <taxon>Eukaryota</taxon>
        <taxon>Metazoa</taxon>
        <taxon>Cnidaria</taxon>
        <taxon>Anthozoa</taxon>
        <taxon>Hexacorallia</taxon>
        <taxon>Scleractinia</taxon>
        <taxon>Caryophylliina</taxon>
        <taxon>Caryophylliidae</taxon>
        <taxon>Desmophyllum</taxon>
    </lineage>
</organism>
<dbReference type="GO" id="GO:0008104">
    <property type="term" value="P:intracellular protein localization"/>
    <property type="evidence" value="ECO:0007669"/>
    <property type="project" value="TreeGrafter"/>
</dbReference>
<evidence type="ECO:0000256" key="1">
    <source>
        <dbReference type="PROSITE-ProRule" id="PRU00221"/>
    </source>
</evidence>
<dbReference type="PROSITE" id="PS50082">
    <property type="entry name" value="WD_REPEATS_2"/>
    <property type="match status" value="1"/>
</dbReference>
<protein>
    <submittedName>
        <fullName evidence="3">Neurobeachin-like protein 1</fullName>
    </submittedName>
</protein>
<dbReference type="GO" id="GO:0016020">
    <property type="term" value="C:membrane"/>
    <property type="evidence" value="ECO:0007669"/>
    <property type="project" value="TreeGrafter"/>
</dbReference>
<sequence length="145" mass="16082">LRRCIAGPFSPDLQISSRMFTITHDAKLIITAGHWDNSFRVFTTKGKQLTRIVAHTDVITCVSLDDDGHHLITGSRDTTSCLWGIAHQGGVAQELKRTPLQTFYGHDKPITCVAMSWELDMAVSGSQVGVSLNKLCEFYTFTVLQ</sequence>
<evidence type="ECO:0000313" key="3">
    <source>
        <dbReference type="EMBL" id="KAJ7381762.1"/>
    </source>
</evidence>
<feature type="non-terminal residue" evidence="3">
    <location>
        <position position="1"/>
    </location>
</feature>
<proteinExistence type="predicted"/>
<dbReference type="OrthoDB" id="26681at2759"/>
<dbReference type="InterPro" id="IPR015943">
    <property type="entry name" value="WD40/YVTN_repeat-like_dom_sf"/>
</dbReference>
<dbReference type="PROSITE" id="PS50294">
    <property type="entry name" value="WD_REPEATS_REGION"/>
    <property type="match status" value="1"/>
</dbReference>
<dbReference type="PANTHER" id="PTHR13743:SF112">
    <property type="entry name" value="BEACH DOMAIN-CONTAINING PROTEIN"/>
    <property type="match status" value="1"/>
</dbReference>
<evidence type="ECO:0000259" key="2">
    <source>
        <dbReference type="Pfam" id="PF20426"/>
    </source>
</evidence>
<dbReference type="SUPFAM" id="SSF50978">
    <property type="entry name" value="WD40 repeat-like"/>
    <property type="match status" value="1"/>
</dbReference>
<feature type="repeat" description="WD" evidence="1">
    <location>
        <begin position="52"/>
        <end position="83"/>
    </location>
</feature>
<dbReference type="Proteomes" id="UP001163046">
    <property type="component" value="Unassembled WGS sequence"/>
</dbReference>
<dbReference type="InterPro" id="IPR050865">
    <property type="entry name" value="BEACH_Domain"/>
</dbReference>
<dbReference type="Gene3D" id="2.130.10.10">
    <property type="entry name" value="YVTN repeat-like/Quinoprotein amine dehydrogenase"/>
    <property type="match status" value="1"/>
</dbReference>
<dbReference type="GO" id="GO:0005829">
    <property type="term" value="C:cytosol"/>
    <property type="evidence" value="ECO:0007669"/>
    <property type="project" value="TreeGrafter"/>
</dbReference>
<gene>
    <name evidence="3" type="primary">NBEAL1_12</name>
    <name evidence="3" type="ORF">OS493_039163</name>
</gene>
<dbReference type="EMBL" id="MU826033">
    <property type="protein sequence ID" value="KAJ7381762.1"/>
    <property type="molecule type" value="Genomic_DNA"/>
</dbReference>
<reference evidence="3" key="1">
    <citation type="submission" date="2023-01" db="EMBL/GenBank/DDBJ databases">
        <title>Genome assembly of the deep-sea coral Lophelia pertusa.</title>
        <authorList>
            <person name="Herrera S."/>
            <person name="Cordes E."/>
        </authorList>
    </citation>
    <scope>NUCLEOTIDE SEQUENCE</scope>
    <source>
        <strain evidence="3">USNM1676648</strain>
        <tissue evidence="3">Polyp</tissue>
    </source>
</reference>